<dbReference type="EMBL" id="QGQD01000074">
    <property type="protein sequence ID" value="TLC99171.1"/>
    <property type="molecule type" value="Genomic_DNA"/>
</dbReference>
<proteinExistence type="predicted"/>
<comment type="caution">
    <text evidence="1">The sequence shown here is derived from an EMBL/GenBank/DDBJ whole genome shotgun (WGS) entry which is preliminary data.</text>
</comment>
<dbReference type="Proteomes" id="UP000306509">
    <property type="component" value="Unassembled WGS sequence"/>
</dbReference>
<reference evidence="1 2" key="1">
    <citation type="journal article" date="2019" name="Anaerobe">
        <title>Detection of Robinsoniella peoriensis in multiple bone samples of a trauma patient.</title>
        <authorList>
            <person name="Schrottner P."/>
            <person name="Hartwich K."/>
            <person name="Bunk B."/>
            <person name="Schober I."/>
            <person name="Helbig S."/>
            <person name="Rudolph W.W."/>
            <person name="Gunzer F."/>
        </authorList>
    </citation>
    <scope>NUCLEOTIDE SEQUENCE [LARGE SCALE GENOMIC DNA]</scope>
    <source>
        <strain evidence="1 2">DSM 106044</strain>
    </source>
</reference>
<sequence>MRGLLSREIEQYGFICHCTEKDEMYYLTTGKTTTLYIIGSAEPHDEYEDEEEFYYTFFKEKRWQENAEIETYADHLDLLQMAERVHKYMANRARYVTTLKNMELRKQQKERMRYDK</sequence>
<protein>
    <submittedName>
        <fullName evidence="1">Uncharacterized protein</fullName>
    </submittedName>
</protein>
<dbReference type="RefSeq" id="WP_138003475.1">
    <property type="nucleotide sequence ID" value="NZ_QGQD01000074.1"/>
</dbReference>
<gene>
    <name evidence="1" type="ORF">DSM106044_03949</name>
</gene>
<name>A0A4U8Q332_9FIRM</name>
<dbReference type="AlphaFoldDB" id="A0A4U8Q332"/>
<evidence type="ECO:0000313" key="2">
    <source>
        <dbReference type="Proteomes" id="UP000306509"/>
    </source>
</evidence>
<keyword evidence="2" id="KW-1185">Reference proteome</keyword>
<accession>A0A4U8Q332</accession>
<evidence type="ECO:0000313" key="1">
    <source>
        <dbReference type="EMBL" id="TLC99171.1"/>
    </source>
</evidence>
<organism evidence="1 2">
    <name type="scientific">Robinsoniella peoriensis</name>
    <dbReference type="NCBI Taxonomy" id="180332"/>
    <lineage>
        <taxon>Bacteria</taxon>
        <taxon>Bacillati</taxon>
        <taxon>Bacillota</taxon>
        <taxon>Clostridia</taxon>
        <taxon>Lachnospirales</taxon>
        <taxon>Lachnospiraceae</taxon>
        <taxon>Robinsoniella</taxon>
    </lineage>
</organism>